<evidence type="ECO:0000313" key="8">
    <source>
        <dbReference type="EMBL" id="ABI42865.1"/>
    </source>
</evidence>
<dbReference type="Pfam" id="PF13549">
    <property type="entry name" value="ATP-grasp_5"/>
    <property type="match status" value="1"/>
</dbReference>
<dbReference type="InterPro" id="IPR051538">
    <property type="entry name" value="Acyl-CoA_Synth/Transferase"/>
</dbReference>
<dbReference type="Gene3D" id="3.30.470.20">
    <property type="entry name" value="ATP-grasp fold, B domain"/>
    <property type="match status" value="1"/>
</dbReference>
<dbReference type="AlphaFoldDB" id="Q0HVJ0"/>
<dbReference type="SUPFAM" id="SSF56059">
    <property type="entry name" value="Glutathione synthetase ATP-binding domain-like"/>
    <property type="match status" value="1"/>
</dbReference>
<keyword evidence="3 5" id="KW-0067">ATP-binding</keyword>
<comment type="similarity">
    <text evidence="4">In the N-terminal section; belongs to the acetate CoA ligase alpha subunit family.</text>
</comment>
<feature type="domain" description="ATP-grasp" evidence="6">
    <location>
        <begin position="510"/>
        <end position="742"/>
    </location>
</feature>
<dbReference type="InterPro" id="IPR003781">
    <property type="entry name" value="CoA-bd"/>
</dbReference>
<sequence length="913" mass="98809">MSSTGMGSFMSQRTLHSLFKPTSVAIIGASNSEKRAGNVLMKNLLSSGFSGPIMPVTPKYRAVMGVLAYPNIEALPIKPDLAVICTRASRVPAIVETLAQFGCKVAIIMASGMAQEVNEEGVSLLDLAMQHAKRYGMRILGPNSLGMLLPPLGLNASLAHASALPGKIAFVSQSAAICTTVLDWANNKGIGFSSFISLGDATDINFDELLDFLGRDSRTSAIMLYIDSVNEKRHFLSAARAASRNKPILVIKSGRSAEGVRAAKLHTGGIGGNDAVYEAAFRRAGMLRVNDLIELFAAVESLAHSNPLQGERLGIISNGGGPAVLAVDELILRGGKLAELSPETIAKLDVVLPNTWSKQNPVDIIGDANASRYASALNILMDCEELDAILVLHSPSALGESVEIADALIKVIHAHPKKNRLNILTNWSGEDSAYQARKRFTKGGISTYRTPEGAVGAFMHMVEYRRNQKLLQEVPQSIPDNIPTDSQTARKLLQAAQAKGKSVLETHEASPILRAYGLNTIDTWFVKDADEAVAIANEAGYPLALKVQSPNILHKSDVHGVMLNLTSAEDIRHAANAITQRVHQANPDAIIEGMIVQKMALTAGAQEIRVAVISDPVFGPAICLGEGGSEWDPTQDAAVALPPLNMALARYMVIQALKTHKLKDRHLPLGLDMNALCVMLTQISHIIIDCPEIASLDLNPVLAAGENITLLDVNIRLHDANTDNTSRLAIMPYPKELEEFAELKNGLKVMLRPILPEDEPKHLAFDNSLSDEDRYKRYFGVRSKMTHEEMAVLTQIDYAREMAFIATAKGPDGDDITLGAVRASIDPDNTEAEFAMAVRGDHQGIGLGKLLLEKLIKYYQANDTPVLTGFTMFENRNMASLAKSLGFKVTFDMEEHLIKMHMDLKAPNANSSQ</sequence>
<dbReference type="GO" id="GO:0016747">
    <property type="term" value="F:acyltransferase activity, transferring groups other than amino-acyl groups"/>
    <property type="evidence" value="ECO:0007669"/>
    <property type="project" value="InterPro"/>
</dbReference>
<organism evidence="8">
    <name type="scientific">Shewanella sp. (strain MR-7)</name>
    <dbReference type="NCBI Taxonomy" id="60481"/>
    <lineage>
        <taxon>Bacteria</taxon>
        <taxon>Pseudomonadati</taxon>
        <taxon>Pseudomonadota</taxon>
        <taxon>Gammaproteobacteria</taxon>
        <taxon>Alteromonadales</taxon>
        <taxon>Shewanellaceae</taxon>
        <taxon>Shewanella</taxon>
    </lineage>
</organism>
<dbReference type="InterPro" id="IPR016102">
    <property type="entry name" value="Succinyl-CoA_synth-like"/>
</dbReference>
<keyword evidence="2 5" id="KW-0547">Nucleotide-binding</keyword>
<dbReference type="PROSITE" id="PS51186">
    <property type="entry name" value="GNAT"/>
    <property type="match status" value="1"/>
</dbReference>
<proteinExistence type="inferred from homology"/>
<evidence type="ECO:0000256" key="3">
    <source>
        <dbReference type="ARBA" id="ARBA00022840"/>
    </source>
</evidence>
<dbReference type="Gene3D" id="3.40.50.261">
    <property type="entry name" value="Succinyl-CoA synthetase domains"/>
    <property type="match status" value="2"/>
</dbReference>
<dbReference type="EMBL" id="CP000444">
    <property type="protein sequence ID" value="ABI42865.1"/>
    <property type="molecule type" value="Genomic_DNA"/>
</dbReference>
<dbReference type="InterPro" id="IPR013815">
    <property type="entry name" value="ATP_grasp_subdomain_1"/>
</dbReference>
<evidence type="ECO:0000256" key="4">
    <source>
        <dbReference type="ARBA" id="ARBA00060888"/>
    </source>
</evidence>
<evidence type="ECO:0000256" key="1">
    <source>
        <dbReference type="ARBA" id="ARBA00022598"/>
    </source>
</evidence>
<dbReference type="Pfam" id="PF13302">
    <property type="entry name" value="Acetyltransf_3"/>
    <property type="match status" value="1"/>
</dbReference>
<accession>Q0HVJ0</accession>
<protein>
    <submittedName>
        <fullName evidence="8">CoA-binding domain protein</fullName>
    </submittedName>
</protein>
<dbReference type="PANTHER" id="PTHR43334:SF1">
    <property type="entry name" value="3-HYDROXYPROPIONATE--COA LIGASE [ADP-FORMING]"/>
    <property type="match status" value="1"/>
</dbReference>
<evidence type="ECO:0000256" key="5">
    <source>
        <dbReference type="PROSITE-ProRule" id="PRU00409"/>
    </source>
</evidence>
<feature type="domain" description="N-acetyltransferase" evidence="7">
    <location>
        <begin position="749"/>
        <end position="907"/>
    </location>
</feature>
<dbReference type="GO" id="GO:0046872">
    <property type="term" value="F:metal ion binding"/>
    <property type="evidence" value="ECO:0007669"/>
    <property type="project" value="InterPro"/>
</dbReference>
<evidence type="ECO:0000259" key="6">
    <source>
        <dbReference type="PROSITE" id="PS50975"/>
    </source>
</evidence>
<dbReference type="GO" id="GO:0016874">
    <property type="term" value="F:ligase activity"/>
    <property type="evidence" value="ECO:0007669"/>
    <property type="project" value="UniProtKB-KW"/>
</dbReference>
<dbReference type="PANTHER" id="PTHR43334">
    <property type="entry name" value="ACETATE--COA LIGASE [ADP-FORMING]"/>
    <property type="match status" value="1"/>
</dbReference>
<reference evidence="8" key="1">
    <citation type="submission" date="2006-08" db="EMBL/GenBank/DDBJ databases">
        <title>Complete sequence of Chromosome1 of Shewanella sp. MR-7.</title>
        <authorList>
            <consortium name="US DOE Joint Genome Institute"/>
            <person name="Copeland A."/>
            <person name="Lucas S."/>
            <person name="Lapidus A."/>
            <person name="Barry K."/>
            <person name="Detter J.C."/>
            <person name="Glavina del Rio T."/>
            <person name="Hammon N."/>
            <person name="Israni S."/>
            <person name="Dalin E."/>
            <person name="Tice H."/>
            <person name="Pitluck S."/>
            <person name="Kiss H."/>
            <person name="Brettin T."/>
            <person name="Bruce D."/>
            <person name="Han C."/>
            <person name="Tapia R."/>
            <person name="Gilna P."/>
            <person name="Schmutz J."/>
            <person name="Larimer F."/>
            <person name="Land M."/>
            <person name="Hauser L."/>
            <person name="Kyrpides N."/>
            <person name="Mikhailova N."/>
            <person name="Nealson K."/>
            <person name="Konstantinidis K."/>
            <person name="Klappenbach J."/>
            <person name="Tiedje J."/>
            <person name="Richardson P."/>
        </authorList>
    </citation>
    <scope>NUCLEOTIDE SEQUENCE</scope>
    <source>
        <strain evidence="8">MR-7</strain>
    </source>
</reference>
<dbReference type="InterPro" id="IPR032875">
    <property type="entry name" value="Succ_CoA_lig_flav_dom"/>
</dbReference>
<dbReference type="Pfam" id="PF13607">
    <property type="entry name" value="Succ_CoA_lig"/>
    <property type="match status" value="1"/>
</dbReference>
<dbReference type="Gene3D" id="3.40.50.720">
    <property type="entry name" value="NAD(P)-binding Rossmann-like Domain"/>
    <property type="match status" value="1"/>
</dbReference>
<dbReference type="SUPFAM" id="SSF51735">
    <property type="entry name" value="NAD(P)-binding Rossmann-fold domains"/>
    <property type="match status" value="1"/>
</dbReference>
<dbReference type="Pfam" id="PF13380">
    <property type="entry name" value="CoA_binding_2"/>
    <property type="match status" value="1"/>
</dbReference>
<evidence type="ECO:0000256" key="2">
    <source>
        <dbReference type="ARBA" id="ARBA00022741"/>
    </source>
</evidence>
<dbReference type="FunFam" id="3.30.1490.20:FF:000020">
    <property type="entry name" value="Protein lysine acetyltransferase"/>
    <property type="match status" value="1"/>
</dbReference>
<dbReference type="SMART" id="SM00881">
    <property type="entry name" value="CoA_binding"/>
    <property type="match status" value="1"/>
</dbReference>
<dbReference type="InterPro" id="IPR000182">
    <property type="entry name" value="GNAT_dom"/>
</dbReference>
<gene>
    <name evidence="8" type="ordered locus">Shewmr7_1876</name>
</gene>
<dbReference type="GO" id="GO:0005524">
    <property type="term" value="F:ATP binding"/>
    <property type="evidence" value="ECO:0007669"/>
    <property type="project" value="UniProtKB-UniRule"/>
</dbReference>
<dbReference type="InterPro" id="IPR036291">
    <property type="entry name" value="NAD(P)-bd_dom_sf"/>
</dbReference>
<dbReference type="SUPFAM" id="SSF52210">
    <property type="entry name" value="Succinyl-CoA synthetase domains"/>
    <property type="match status" value="2"/>
</dbReference>
<dbReference type="KEGG" id="shm:Shewmr7_1876"/>
<dbReference type="HOGENOM" id="CLU_007415_0_2_6"/>
<keyword evidence="1" id="KW-0436">Ligase</keyword>
<dbReference type="InterPro" id="IPR011761">
    <property type="entry name" value="ATP-grasp"/>
</dbReference>
<name>Q0HVJ0_SHESR</name>
<dbReference type="InterPro" id="IPR016181">
    <property type="entry name" value="Acyl_CoA_acyltransferase"/>
</dbReference>
<evidence type="ECO:0000259" key="7">
    <source>
        <dbReference type="PROSITE" id="PS51186"/>
    </source>
</evidence>
<dbReference type="SUPFAM" id="SSF55729">
    <property type="entry name" value="Acyl-CoA N-acyltransferases (Nat)"/>
    <property type="match status" value="1"/>
</dbReference>
<dbReference type="Gene3D" id="3.30.1490.20">
    <property type="entry name" value="ATP-grasp fold, A domain"/>
    <property type="match status" value="1"/>
</dbReference>
<dbReference type="Gene3D" id="3.40.630.30">
    <property type="match status" value="1"/>
</dbReference>
<dbReference type="PROSITE" id="PS50975">
    <property type="entry name" value="ATP_GRASP"/>
    <property type="match status" value="1"/>
</dbReference>